<feature type="non-terminal residue" evidence="1">
    <location>
        <position position="55"/>
    </location>
</feature>
<organism evidence="1 2">
    <name type="scientific">Cylicostephanus goldi</name>
    <name type="common">Nematode worm</name>
    <dbReference type="NCBI Taxonomy" id="71465"/>
    <lineage>
        <taxon>Eukaryota</taxon>
        <taxon>Metazoa</taxon>
        <taxon>Ecdysozoa</taxon>
        <taxon>Nematoda</taxon>
        <taxon>Chromadorea</taxon>
        <taxon>Rhabditida</taxon>
        <taxon>Rhabditina</taxon>
        <taxon>Rhabditomorpha</taxon>
        <taxon>Strongyloidea</taxon>
        <taxon>Strongylidae</taxon>
        <taxon>Cylicostephanus</taxon>
    </lineage>
</organism>
<dbReference type="Proteomes" id="UP000271889">
    <property type="component" value="Unassembled WGS sequence"/>
</dbReference>
<evidence type="ECO:0000313" key="1">
    <source>
        <dbReference type="EMBL" id="VDK43824.1"/>
    </source>
</evidence>
<accession>A0A3P6RGV9</accession>
<keyword evidence="2" id="KW-1185">Reference proteome</keyword>
<reference evidence="1 2" key="1">
    <citation type="submission" date="2018-11" db="EMBL/GenBank/DDBJ databases">
        <authorList>
            <consortium name="Pathogen Informatics"/>
        </authorList>
    </citation>
    <scope>NUCLEOTIDE SEQUENCE [LARGE SCALE GENOMIC DNA]</scope>
</reference>
<dbReference type="AlphaFoldDB" id="A0A3P6RGV9"/>
<evidence type="ECO:0000313" key="2">
    <source>
        <dbReference type="Proteomes" id="UP000271889"/>
    </source>
</evidence>
<name>A0A3P6RGV9_CYLGO</name>
<sequence>MSISRVMMRSVLRLRWKALKVLINRESRCPLSITKILLSRLNLMRRLLLRVMSIA</sequence>
<protein>
    <submittedName>
        <fullName evidence="1">Uncharacterized protein</fullName>
    </submittedName>
</protein>
<gene>
    <name evidence="1" type="ORF">CGOC_LOCUS238</name>
</gene>
<proteinExistence type="predicted"/>
<dbReference type="EMBL" id="UYRV01000311">
    <property type="protein sequence ID" value="VDK43824.1"/>
    <property type="molecule type" value="Genomic_DNA"/>
</dbReference>